<dbReference type="STRING" id="196109.A0A136IWG6"/>
<keyword evidence="1" id="KW-0732">Signal</keyword>
<gene>
    <name evidence="2" type="ORF">Micbo1qcDRAFT_235456</name>
</gene>
<evidence type="ECO:0000313" key="3">
    <source>
        <dbReference type="Proteomes" id="UP000070501"/>
    </source>
</evidence>
<organism evidence="2 3">
    <name type="scientific">Microdochium bolleyi</name>
    <dbReference type="NCBI Taxonomy" id="196109"/>
    <lineage>
        <taxon>Eukaryota</taxon>
        <taxon>Fungi</taxon>
        <taxon>Dikarya</taxon>
        <taxon>Ascomycota</taxon>
        <taxon>Pezizomycotina</taxon>
        <taxon>Sordariomycetes</taxon>
        <taxon>Xylariomycetidae</taxon>
        <taxon>Xylariales</taxon>
        <taxon>Microdochiaceae</taxon>
        <taxon>Microdochium</taxon>
    </lineage>
</organism>
<dbReference type="EMBL" id="KQ964256">
    <property type="protein sequence ID" value="KXJ89116.1"/>
    <property type="molecule type" value="Genomic_DNA"/>
</dbReference>
<protein>
    <submittedName>
        <fullName evidence="2">Uncharacterized protein</fullName>
    </submittedName>
</protein>
<feature type="signal peptide" evidence="1">
    <location>
        <begin position="1"/>
        <end position="18"/>
    </location>
</feature>
<proteinExistence type="predicted"/>
<sequence length="107" mass="12088">MLLQILLGLFCLSQSVSAQKNIPFNPSNYFIWPPLPGPPANVDPSVFADNPVLEYGKPQSRAFTFATSMNATTIYMFQEENPQVAKYHLIRDCVKTSYTNNNTVLHY</sequence>
<dbReference type="InParanoid" id="A0A136IWG6"/>
<accession>A0A136IWG6</accession>
<dbReference type="AlphaFoldDB" id="A0A136IWG6"/>
<evidence type="ECO:0000313" key="2">
    <source>
        <dbReference type="EMBL" id="KXJ89116.1"/>
    </source>
</evidence>
<name>A0A136IWG6_9PEZI</name>
<evidence type="ECO:0000256" key="1">
    <source>
        <dbReference type="SAM" id="SignalP"/>
    </source>
</evidence>
<keyword evidence="3" id="KW-1185">Reference proteome</keyword>
<dbReference type="OrthoDB" id="4160637at2759"/>
<reference evidence="3" key="1">
    <citation type="submission" date="2016-02" db="EMBL/GenBank/DDBJ databases">
        <title>Draft genome sequence of Microdochium bolleyi, a fungal endophyte of beachgrass.</title>
        <authorList>
            <consortium name="DOE Joint Genome Institute"/>
            <person name="David A.S."/>
            <person name="May G."/>
            <person name="Haridas S."/>
            <person name="Lim J."/>
            <person name="Wang M."/>
            <person name="Labutti K."/>
            <person name="Lipzen A."/>
            <person name="Barry K."/>
            <person name="Grigoriev I.V."/>
        </authorList>
    </citation>
    <scope>NUCLEOTIDE SEQUENCE [LARGE SCALE GENOMIC DNA]</scope>
    <source>
        <strain evidence="3">J235TASD1</strain>
    </source>
</reference>
<feature type="chain" id="PRO_5007293220" evidence="1">
    <location>
        <begin position="19"/>
        <end position="107"/>
    </location>
</feature>
<dbReference type="Proteomes" id="UP000070501">
    <property type="component" value="Unassembled WGS sequence"/>
</dbReference>